<feature type="transmembrane region" description="Helical" evidence="6">
    <location>
        <begin position="158"/>
        <end position="181"/>
    </location>
</feature>
<dbReference type="Pfam" id="PF00892">
    <property type="entry name" value="EamA"/>
    <property type="match status" value="2"/>
</dbReference>
<feature type="transmembrane region" description="Helical" evidence="6">
    <location>
        <begin position="76"/>
        <end position="93"/>
    </location>
</feature>
<feature type="transmembrane region" description="Helical" evidence="6">
    <location>
        <begin position="12"/>
        <end position="34"/>
    </location>
</feature>
<dbReference type="EMBL" id="APPV01000011">
    <property type="protein sequence ID" value="ENV59353.1"/>
    <property type="molecule type" value="Genomic_DNA"/>
</dbReference>
<feature type="transmembrane region" description="Helical" evidence="6">
    <location>
        <begin position="281"/>
        <end position="303"/>
    </location>
</feature>
<dbReference type="InterPro" id="IPR037185">
    <property type="entry name" value="EmrE-like"/>
</dbReference>
<name>A0ABN0JUW1_9GAMM</name>
<evidence type="ECO:0000313" key="8">
    <source>
        <dbReference type="EMBL" id="ENV59353.1"/>
    </source>
</evidence>
<dbReference type="PANTHER" id="PTHR32322:SF18">
    <property type="entry name" value="S-ADENOSYLMETHIONINE_S-ADENOSYLHOMOCYSTEINE TRANSPORTER"/>
    <property type="match status" value="1"/>
</dbReference>
<sequence length="313" mass="34545">MAHVCCEMGENVNIRVISAITLLCLVWGSLWGLVKHSLQVFPPFLFISARLIVAALTLILVQALLKRSILPARHEWSKMIVLSLLVCFGFYATQTFAMQFVDSGLSAVLTFTMPIFVGVLAHFLLNERLNFQKTLGLILGVAGLIAIMWPQLKHIQFNLSVVGELLLISSGFFWATATVYIKKEFAEYDKIKLTIWQLLLGAVVLLGGALAWEPVDLNVWLDPLNASILFYIAIVGTGFAFVLWNWIVSQVDTFVASISIMSIPVLSLCFGALLWHEPLTMNIVLGAICICLGIVVSSLKLGSQRLAAIQSHK</sequence>
<evidence type="ECO:0000256" key="4">
    <source>
        <dbReference type="ARBA" id="ARBA00022989"/>
    </source>
</evidence>
<gene>
    <name evidence="8" type="ORF">F950_01899</name>
</gene>
<keyword evidence="4 6" id="KW-1133">Transmembrane helix</keyword>
<feature type="transmembrane region" description="Helical" evidence="6">
    <location>
        <begin position="224"/>
        <end position="247"/>
    </location>
</feature>
<protein>
    <recommendedName>
        <fullName evidence="7">EamA domain-containing protein</fullName>
    </recommendedName>
</protein>
<keyword evidence="9" id="KW-1185">Reference proteome</keyword>
<keyword evidence="2" id="KW-1003">Cell membrane</keyword>
<evidence type="ECO:0000256" key="2">
    <source>
        <dbReference type="ARBA" id="ARBA00022475"/>
    </source>
</evidence>
<proteinExistence type="predicted"/>
<feature type="domain" description="EamA" evidence="7">
    <location>
        <begin position="17"/>
        <end position="148"/>
    </location>
</feature>
<feature type="transmembrane region" description="Helical" evidence="6">
    <location>
        <begin position="193"/>
        <end position="212"/>
    </location>
</feature>
<feature type="transmembrane region" description="Helical" evidence="6">
    <location>
        <begin position="105"/>
        <end position="125"/>
    </location>
</feature>
<evidence type="ECO:0000256" key="3">
    <source>
        <dbReference type="ARBA" id="ARBA00022692"/>
    </source>
</evidence>
<evidence type="ECO:0000313" key="9">
    <source>
        <dbReference type="Proteomes" id="UP000018433"/>
    </source>
</evidence>
<comment type="caution">
    <text evidence="8">The sequence shown here is derived from an EMBL/GenBank/DDBJ whole genome shotgun (WGS) entry which is preliminary data.</text>
</comment>
<dbReference type="SUPFAM" id="SSF103481">
    <property type="entry name" value="Multidrug resistance efflux transporter EmrE"/>
    <property type="match status" value="2"/>
</dbReference>
<dbReference type="Proteomes" id="UP000018433">
    <property type="component" value="Unassembled WGS sequence"/>
</dbReference>
<keyword evidence="5 6" id="KW-0472">Membrane</keyword>
<feature type="transmembrane region" description="Helical" evidence="6">
    <location>
        <begin position="40"/>
        <end position="64"/>
    </location>
</feature>
<dbReference type="PANTHER" id="PTHR32322">
    <property type="entry name" value="INNER MEMBRANE TRANSPORTER"/>
    <property type="match status" value="1"/>
</dbReference>
<feature type="transmembrane region" description="Helical" evidence="6">
    <location>
        <begin position="134"/>
        <end position="152"/>
    </location>
</feature>
<evidence type="ECO:0000259" key="7">
    <source>
        <dbReference type="Pfam" id="PF00892"/>
    </source>
</evidence>
<dbReference type="InterPro" id="IPR000620">
    <property type="entry name" value="EamA_dom"/>
</dbReference>
<evidence type="ECO:0000256" key="5">
    <source>
        <dbReference type="ARBA" id="ARBA00023136"/>
    </source>
</evidence>
<reference evidence="8 9" key="1">
    <citation type="submission" date="2013-02" db="EMBL/GenBank/DDBJ databases">
        <title>The Genome Sequence of Acinetobacter soli NIPH 2899.</title>
        <authorList>
            <consortium name="The Broad Institute Genome Sequencing Platform"/>
            <consortium name="The Broad Institute Genome Sequencing Center for Infectious Disease"/>
            <person name="Cerqueira G."/>
            <person name="Feldgarden M."/>
            <person name="Courvalin P."/>
            <person name="Perichon B."/>
            <person name="Grillot-Courvalin C."/>
            <person name="Clermont D."/>
            <person name="Rocha E."/>
            <person name="Yoon E.-J."/>
            <person name="Nemec A."/>
            <person name="Walker B."/>
            <person name="Young S.K."/>
            <person name="Zeng Q."/>
            <person name="Gargeya S."/>
            <person name="Fitzgerald M."/>
            <person name="Haas B."/>
            <person name="Abouelleil A."/>
            <person name="Alvarado L."/>
            <person name="Arachchi H.M."/>
            <person name="Berlin A.M."/>
            <person name="Chapman S.B."/>
            <person name="Dewar J."/>
            <person name="Goldberg J."/>
            <person name="Griggs A."/>
            <person name="Gujja S."/>
            <person name="Hansen M."/>
            <person name="Howarth C."/>
            <person name="Imamovic A."/>
            <person name="Larimer J."/>
            <person name="McCowan C."/>
            <person name="Murphy C."/>
            <person name="Neiman D."/>
            <person name="Pearson M."/>
            <person name="Priest M."/>
            <person name="Roberts A."/>
            <person name="Saif S."/>
            <person name="Shea T."/>
            <person name="Sisk P."/>
            <person name="Sykes S."/>
            <person name="Wortman J."/>
            <person name="Nusbaum C."/>
            <person name="Birren B."/>
        </authorList>
    </citation>
    <scope>NUCLEOTIDE SEQUENCE [LARGE SCALE GENOMIC DNA]</scope>
    <source>
        <strain evidence="8 9">NIPH 2899</strain>
    </source>
</reference>
<comment type="subcellular location">
    <subcellularLocation>
        <location evidence="1">Cell membrane</location>
        <topology evidence="1">Multi-pass membrane protein</topology>
    </subcellularLocation>
</comment>
<dbReference type="InterPro" id="IPR050638">
    <property type="entry name" value="AA-Vitamin_Transporters"/>
</dbReference>
<feature type="transmembrane region" description="Helical" evidence="6">
    <location>
        <begin position="254"/>
        <end position="275"/>
    </location>
</feature>
<organism evidence="8 9">
    <name type="scientific">Acinetobacter soli NIPH 2899</name>
    <dbReference type="NCBI Taxonomy" id="1217677"/>
    <lineage>
        <taxon>Bacteria</taxon>
        <taxon>Pseudomonadati</taxon>
        <taxon>Pseudomonadota</taxon>
        <taxon>Gammaproteobacteria</taxon>
        <taxon>Moraxellales</taxon>
        <taxon>Moraxellaceae</taxon>
        <taxon>Acinetobacter</taxon>
    </lineage>
</organism>
<feature type="domain" description="EamA" evidence="7">
    <location>
        <begin position="163"/>
        <end position="298"/>
    </location>
</feature>
<accession>A0ABN0JUW1</accession>
<evidence type="ECO:0000256" key="1">
    <source>
        <dbReference type="ARBA" id="ARBA00004651"/>
    </source>
</evidence>
<dbReference type="Gene3D" id="1.10.3730.20">
    <property type="match status" value="1"/>
</dbReference>
<evidence type="ECO:0000256" key="6">
    <source>
        <dbReference type="SAM" id="Phobius"/>
    </source>
</evidence>
<keyword evidence="3 6" id="KW-0812">Transmembrane</keyword>